<keyword evidence="1" id="KW-1133">Transmembrane helix</keyword>
<accession>A0A853AHN6</accession>
<sequence>MVTEFVLQWGPGWAGPHGGPGWPFGLLFLLVLAALVVTAVWLATRGRPRRKSPVDRAKEVLAERFARGEIGLEEYRERLSGLD</sequence>
<protein>
    <submittedName>
        <fullName evidence="2">Putative membrane protein</fullName>
    </submittedName>
</protein>
<dbReference type="AlphaFoldDB" id="A0A853AHN6"/>
<feature type="transmembrane region" description="Helical" evidence="1">
    <location>
        <begin position="20"/>
        <end position="43"/>
    </location>
</feature>
<keyword evidence="3" id="KW-1185">Reference proteome</keyword>
<dbReference type="RefSeq" id="WP_179716373.1">
    <property type="nucleotide sequence ID" value="NZ_BAABFH010000001.1"/>
</dbReference>
<proteinExistence type="predicted"/>
<keyword evidence="1" id="KW-0472">Membrane</keyword>
<dbReference type="EMBL" id="JACCFJ010000001">
    <property type="protein sequence ID" value="NYI84122.1"/>
    <property type="molecule type" value="Genomic_DNA"/>
</dbReference>
<keyword evidence="1" id="KW-0812">Transmembrane</keyword>
<organism evidence="2 3">
    <name type="scientific">Saccharopolyspora hordei</name>
    <dbReference type="NCBI Taxonomy" id="1838"/>
    <lineage>
        <taxon>Bacteria</taxon>
        <taxon>Bacillati</taxon>
        <taxon>Actinomycetota</taxon>
        <taxon>Actinomycetes</taxon>
        <taxon>Pseudonocardiales</taxon>
        <taxon>Pseudonocardiaceae</taxon>
        <taxon>Saccharopolyspora</taxon>
    </lineage>
</organism>
<evidence type="ECO:0000313" key="3">
    <source>
        <dbReference type="Proteomes" id="UP000587002"/>
    </source>
</evidence>
<comment type="caution">
    <text evidence="2">The sequence shown here is derived from an EMBL/GenBank/DDBJ whole genome shotgun (WGS) entry which is preliminary data.</text>
</comment>
<name>A0A853AHN6_9PSEU</name>
<dbReference type="Proteomes" id="UP000587002">
    <property type="component" value="Unassembled WGS sequence"/>
</dbReference>
<gene>
    <name evidence="2" type="ORF">HNR68_002752</name>
</gene>
<evidence type="ECO:0000256" key="1">
    <source>
        <dbReference type="SAM" id="Phobius"/>
    </source>
</evidence>
<reference evidence="2 3" key="1">
    <citation type="submission" date="2020-07" db="EMBL/GenBank/DDBJ databases">
        <title>Sequencing the genomes of 1000 actinobacteria strains.</title>
        <authorList>
            <person name="Klenk H.-P."/>
        </authorList>
    </citation>
    <scope>NUCLEOTIDE SEQUENCE [LARGE SCALE GENOMIC DNA]</scope>
    <source>
        <strain evidence="2 3">DSM 44065</strain>
    </source>
</reference>
<evidence type="ECO:0000313" key="2">
    <source>
        <dbReference type="EMBL" id="NYI84122.1"/>
    </source>
</evidence>